<dbReference type="CDD" id="cd08704">
    <property type="entry name" value="Met_tRNA_FMT_C"/>
    <property type="match status" value="1"/>
</dbReference>
<dbReference type="InterPro" id="IPR044135">
    <property type="entry name" value="Met-tRNA-FMT_C"/>
</dbReference>
<organism evidence="8">
    <name type="scientific">Rothia mucilaginosa</name>
    <dbReference type="NCBI Taxonomy" id="43675"/>
    <lineage>
        <taxon>Bacteria</taxon>
        <taxon>Bacillati</taxon>
        <taxon>Actinomycetota</taxon>
        <taxon>Actinomycetes</taxon>
        <taxon>Micrococcales</taxon>
        <taxon>Micrococcaceae</taxon>
        <taxon>Rothia</taxon>
    </lineage>
</organism>
<dbReference type="InterPro" id="IPR011034">
    <property type="entry name" value="Formyl_transferase-like_C_sf"/>
</dbReference>
<dbReference type="EC" id="2.1.2.9" evidence="2 5"/>
<dbReference type="Pfam" id="PF00551">
    <property type="entry name" value="Formyl_trans_N"/>
    <property type="match status" value="1"/>
</dbReference>
<dbReference type="PATRIC" id="fig|43675.28.peg.1460"/>
<dbReference type="NCBIfam" id="TIGR00460">
    <property type="entry name" value="fmt"/>
    <property type="match status" value="1"/>
</dbReference>
<keyword evidence="3 5" id="KW-0808">Transferase</keyword>
<evidence type="ECO:0000256" key="2">
    <source>
        <dbReference type="ARBA" id="ARBA00012261"/>
    </source>
</evidence>
<feature type="binding site" evidence="5">
    <location>
        <begin position="110"/>
        <end position="113"/>
    </location>
    <ligand>
        <name>(6S)-5,6,7,8-tetrahydrofolate</name>
        <dbReference type="ChEBI" id="CHEBI:57453"/>
    </ligand>
</feature>
<gene>
    <name evidence="5" type="primary">fmt</name>
    <name evidence="8" type="ORF">RM6536_1427</name>
</gene>
<dbReference type="Gene3D" id="3.40.50.12230">
    <property type="match status" value="1"/>
</dbReference>
<feature type="domain" description="Formyl transferase C-terminal" evidence="7">
    <location>
        <begin position="205"/>
        <end position="310"/>
    </location>
</feature>
<evidence type="ECO:0000259" key="7">
    <source>
        <dbReference type="Pfam" id="PF02911"/>
    </source>
</evidence>
<evidence type="ECO:0000313" key="9">
    <source>
        <dbReference type="Proteomes" id="UP000066203"/>
    </source>
</evidence>
<dbReference type="Pfam" id="PF02911">
    <property type="entry name" value="Formyl_trans_C"/>
    <property type="match status" value="1"/>
</dbReference>
<dbReference type="HAMAP" id="MF_00182">
    <property type="entry name" value="Formyl_trans"/>
    <property type="match status" value="1"/>
</dbReference>
<sequence>MLNIIYAGTPDVAVPPLDYLANSDKVRVVGVLTREDAPVGRKRVLTPSPVAQRAEELGLPIVKANRWNDAAAAAIAELNADAAAVVAYGALLPLPALESLRYGWVNLHFSKLPAWRGAAPVQRALIAGEQEIFSTTFLLEEGLDTGPTFEQESTPVAADDTAGTVLMRLATSGGALLERTFERLEAGESGTVQVEDESVSYASKMSIADGRLTWTEPAEQILARFRGVTPEPGAWCELGENRFKIGGLAVADERLAQSLIEANGGPLAPGAVRLHAKKVLVGTGTEPLMLLQVQPAGKKMMDAPAWARGAGKDMAEGLVVLA</sequence>
<dbReference type="InterPro" id="IPR005794">
    <property type="entry name" value="Fmt"/>
</dbReference>
<comment type="similarity">
    <text evidence="1 5">Belongs to the Fmt family.</text>
</comment>
<dbReference type="InterPro" id="IPR041711">
    <property type="entry name" value="Met-tRNA-FMT_N"/>
</dbReference>
<dbReference type="GO" id="GO:0004479">
    <property type="term" value="F:methionyl-tRNA formyltransferase activity"/>
    <property type="evidence" value="ECO:0007669"/>
    <property type="project" value="UniProtKB-UniRule"/>
</dbReference>
<proteinExistence type="inferred from homology"/>
<comment type="catalytic activity">
    <reaction evidence="5">
        <text>L-methionyl-tRNA(fMet) + (6R)-10-formyltetrahydrofolate = N-formyl-L-methionyl-tRNA(fMet) + (6S)-5,6,7,8-tetrahydrofolate + H(+)</text>
        <dbReference type="Rhea" id="RHEA:24380"/>
        <dbReference type="Rhea" id="RHEA-COMP:9952"/>
        <dbReference type="Rhea" id="RHEA-COMP:9953"/>
        <dbReference type="ChEBI" id="CHEBI:15378"/>
        <dbReference type="ChEBI" id="CHEBI:57453"/>
        <dbReference type="ChEBI" id="CHEBI:78530"/>
        <dbReference type="ChEBI" id="CHEBI:78844"/>
        <dbReference type="ChEBI" id="CHEBI:195366"/>
        <dbReference type="EC" id="2.1.2.9"/>
    </reaction>
</comment>
<accession>A0A0K2S0R8</accession>
<evidence type="ECO:0000313" key="8">
    <source>
        <dbReference type="EMBL" id="BAS20674.1"/>
    </source>
</evidence>
<dbReference type="SUPFAM" id="SSF50486">
    <property type="entry name" value="FMT C-terminal domain-like"/>
    <property type="match status" value="1"/>
</dbReference>
<feature type="domain" description="Formyl transferase N-terminal" evidence="6">
    <location>
        <begin position="8"/>
        <end position="177"/>
    </location>
</feature>
<comment type="function">
    <text evidence="5">Attaches a formyl group to the free amino group of methionyl-tRNA(fMet). The formyl group appears to play a dual role in the initiator identity of N-formylmethionyl-tRNA by promoting its recognition by IF2 and preventing the misappropriation of this tRNA by the elongation apparatus.</text>
</comment>
<dbReference type="InterPro" id="IPR005793">
    <property type="entry name" value="Formyl_trans_C"/>
</dbReference>
<evidence type="ECO:0000256" key="1">
    <source>
        <dbReference type="ARBA" id="ARBA00010699"/>
    </source>
</evidence>
<dbReference type="Proteomes" id="UP000066203">
    <property type="component" value="Chromosome"/>
</dbReference>
<dbReference type="GO" id="GO:0005829">
    <property type="term" value="C:cytosol"/>
    <property type="evidence" value="ECO:0007669"/>
    <property type="project" value="TreeGrafter"/>
</dbReference>
<dbReference type="InterPro" id="IPR036477">
    <property type="entry name" value="Formyl_transf_N_sf"/>
</dbReference>
<dbReference type="InterPro" id="IPR002376">
    <property type="entry name" value="Formyl_transf_N"/>
</dbReference>
<evidence type="ECO:0000256" key="3">
    <source>
        <dbReference type="ARBA" id="ARBA00022679"/>
    </source>
</evidence>
<dbReference type="AlphaFoldDB" id="A0A0K2S0R8"/>
<name>A0A0K2S0R8_9MICC</name>
<reference evidence="9" key="1">
    <citation type="submission" date="2015-08" db="EMBL/GenBank/DDBJ databases">
        <title>Complete genome sequence of Rothia mucilaginosa strain NUM-Rm6536.</title>
        <authorList>
            <person name="Nambu T."/>
        </authorList>
    </citation>
    <scope>NUCLEOTIDE SEQUENCE [LARGE SCALE GENOMIC DNA]</scope>
    <source>
        <strain evidence="9">NUM-Rm6536</strain>
    </source>
</reference>
<evidence type="ECO:0000256" key="5">
    <source>
        <dbReference type="HAMAP-Rule" id="MF_00182"/>
    </source>
</evidence>
<evidence type="ECO:0000259" key="6">
    <source>
        <dbReference type="Pfam" id="PF00551"/>
    </source>
</evidence>
<protein>
    <recommendedName>
        <fullName evidence="2 5">Methionyl-tRNA formyltransferase</fullName>
        <ecNumber evidence="2 5">2.1.2.9</ecNumber>
    </recommendedName>
</protein>
<dbReference type="RefSeq" id="WP_060824608.1">
    <property type="nucleotide sequence ID" value="NZ_AP014938.1"/>
</dbReference>
<dbReference type="SUPFAM" id="SSF53328">
    <property type="entry name" value="Formyltransferase"/>
    <property type="match status" value="1"/>
</dbReference>
<dbReference type="EMBL" id="AP014938">
    <property type="protein sequence ID" value="BAS20674.1"/>
    <property type="molecule type" value="Genomic_DNA"/>
</dbReference>
<evidence type="ECO:0000256" key="4">
    <source>
        <dbReference type="ARBA" id="ARBA00022917"/>
    </source>
</evidence>
<keyword evidence="4 5" id="KW-0648">Protein biosynthesis</keyword>
<dbReference type="PANTHER" id="PTHR11138">
    <property type="entry name" value="METHIONYL-TRNA FORMYLTRANSFERASE"/>
    <property type="match status" value="1"/>
</dbReference>
<dbReference type="PANTHER" id="PTHR11138:SF5">
    <property type="entry name" value="METHIONYL-TRNA FORMYLTRANSFERASE, MITOCHONDRIAL"/>
    <property type="match status" value="1"/>
</dbReference>
<dbReference type="CDD" id="cd08646">
    <property type="entry name" value="FMT_core_Met-tRNA-FMT_N"/>
    <property type="match status" value="1"/>
</dbReference>